<dbReference type="InterPro" id="IPR050585">
    <property type="entry name" value="Xaa-Pro_dipeptidyl-ppase/CocE"/>
</dbReference>
<proteinExistence type="predicted"/>
<gene>
    <name evidence="2" type="ORF">FWJ25_01085</name>
</gene>
<dbReference type="PANTHER" id="PTHR43056:SF5">
    <property type="entry name" value="PEPTIDASE S9 PROLYL OLIGOPEPTIDASE CATALYTIC DOMAIN-CONTAINING PROTEIN"/>
    <property type="match status" value="1"/>
</dbReference>
<reference evidence="2 3" key="1">
    <citation type="submission" date="2019-08" db="EMBL/GenBank/DDBJ databases">
        <title>Marinobacter ZYF650 sp. nov., a marine bacterium isolated from seawater of the Mariana trench.</title>
        <authorList>
            <person name="Ahmad W."/>
        </authorList>
    </citation>
    <scope>NUCLEOTIDE SEQUENCE [LARGE SCALE GENOMIC DNA]</scope>
    <source>
        <strain evidence="2 3">ZYF650</strain>
    </source>
</reference>
<evidence type="ECO:0000313" key="3">
    <source>
        <dbReference type="Proteomes" id="UP000323161"/>
    </source>
</evidence>
<organism evidence="2 3">
    <name type="scientific">Marinobacter salinexigens</name>
    <dbReference type="NCBI Taxonomy" id="2919747"/>
    <lineage>
        <taxon>Bacteria</taxon>
        <taxon>Pseudomonadati</taxon>
        <taxon>Pseudomonadota</taxon>
        <taxon>Gammaproteobacteria</taxon>
        <taxon>Pseudomonadales</taxon>
        <taxon>Marinobacteraceae</taxon>
        <taxon>Marinobacter</taxon>
    </lineage>
</organism>
<feature type="domain" description="Peptidase S9 prolyl oligopeptidase catalytic" evidence="1">
    <location>
        <begin position="380"/>
        <end position="583"/>
    </location>
</feature>
<dbReference type="AlphaFoldDB" id="A0A5B0VQH0"/>
<evidence type="ECO:0000259" key="1">
    <source>
        <dbReference type="Pfam" id="PF00326"/>
    </source>
</evidence>
<protein>
    <submittedName>
        <fullName evidence="2">S9 family peptidase</fullName>
    </submittedName>
</protein>
<dbReference type="Proteomes" id="UP000323161">
    <property type="component" value="Unassembled WGS sequence"/>
</dbReference>
<dbReference type="InterPro" id="IPR001375">
    <property type="entry name" value="Peptidase_S9_cat"/>
</dbReference>
<accession>A0A5B0VQH0</accession>
<dbReference type="SUPFAM" id="SSF69304">
    <property type="entry name" value="Tricorn protease N-terminal domain"/>
    <property type="match status" value="1"/>
</dbReference>
<comment type="caution">
    <text evidence="2">The sequence shown here is derived from an EMBL/GenBank/DDBJ whole genome shotgun (WGS) entry which is preliminary data.</text>
</comment>
<dbReference type="GO" id="GO:0006508">
    <property type="term" value="P:proteolysis"/>
    <property type="evidence" value="ECO:0007669"/>
    <property type="project" value="InterPro"/>
</dbReference>
<dbReference type="InterPro" id="IPR029058">
    <property type="entry name" value="AB_hydrolase_fold"/>
</dbReference>
<sequence length="593" mass="65865">MVSGEGVFWLSHEPTLGYAVLDGLREGVRLAGAVEPAAIRSRVNGYGGGALCAGASGLFAVSETQQILRVMPDGSDVTELTREGSGHFGGLVTDDTRSRVLAVREYEGAQSLVAIDDTGQIRTLHLGNDFYSAPAVSADGQRLAWVSWQLPDMPWVESVLWTADVTPDGELANPRCWPSPTQGCIQQPVFEGDQLWVLSDHDGWWQPYRFSERLGQGLWHKDTTVELDHGNAPWQLGERHHCLFAQDGWARVRYHRGVGELWLNHSELLAPVRVAEDWTDFRALRYCEGHLYCIARSATVMDAVLRIDPLTGHIEVLAGGDAPWDDVAPVLPEWFQLPGGDEAVQGFLYTPRDDEEQSWPLILIAHGGPTSAVYPVLNPQIQFWCQRGFAVAEVNYRGSTGAGRVFRMALKGQWGVADVEDMERAADYLAAYGNIDGRRIFIQGRSSGGYTALMALVRSDRFAGGASLYGVSDPMRLRSVTHRFESGYLDWLLGAPGSTGQHWDERTPRYRAANISAPCIFFQGGQDRVVVPEQTRAMVAAIREAGGSPELFWFEDEGHGFRRQENQAAMLEWLHSFYRKHIRKPNEPTENLS</sequence>
<dbReference type="PANTHER" id="PTHR43056">
    <property type="entry name" value="PEPTIDASE S9 PROLYL OLIGOPEPTIDASE"/>
    <property type="match status" value="1"/>
</dbReference>
<dbReference type="GO" id="GO:0008236">
    <property type="term" value="F:serine-type peptidase activity"/>
    <property type="evidence" value="ECO:0007669"/>
    <property type="project" value="InterPro"/>
</dbReference>
<keyword evidence="3" id="KW-1185">Reference proteome</keyword>
<dbReference type="Gene3D" id="3.40.50.1820">
    <property type="entry name" value="alpha/beta hydrolase"/>
    <property type="match status" value="1"/>
</dbReference>
<evidence type="ECO:0000313" key="2">
    <source>
        <dbReference type="EMBL" id="KAA1176405.1"/>
    </source>
</evidence>
<name>A0A5B0VQH0_9GAMM</name>
<dbReference type="SUPFAM" id="SSF53474">
    <property type="entry name" value="alpha/beta-Hydrolases"/>
    <property type="match status" value="1"/>
</dbReference>
<dbReference type="EMBL" id="VTUU01000001">
    <property type="protein sequence ID" value="KAA1176405.1"/>
    <property type="molecule type" value="Genomic_DNA"/>
</dbReference>
<dbReference type="Pfam" id="PF00326">
    <property type="entry name" value="Peptidase_S9"/>
    <property type="match status" value="1"/>
</dbReference>